<dbReference type="Pfam" id="PF00085">
    <property type="entry name" value="Thioredoxin"/>
    <property type="match status" value="1"/>
</dbReference>
<dbReference type="CDD" id="cd02961">
    <property type="entry name" value="PDI_a_family"/>
    <property type="match status" value="1"/>
</dbReference>
<dbReference type="Gene3D" id="3.40.30.10">
    <property type="entry name" value="Glutaredoxin"/>
    <property type="match status" value="1"/>
</dbReference>
<proteinExistence type="predicted"/>
<protein>
    <submittedName>
        <fullName evidence="2">Thioredoxin domain-containing protein</fullName>
    </submittedName>
</protein>
<name>A0A146KE81_9EUKA</name>
<dbReference type="SUPFAM" id="SSF52833">
    <property type="entry name" value="Thioredoxin-like"/>
    <property type="match status" value="1"/>
</dbReference>
<dbReference type="GO" id="GO:0006457">
    <property type="term" value="P:protein folding"/>
    <property type="evidence" value="ECO:0007669"/>
    <property type="project" value="TreeGrafter"/>
</dbReference>
<organism evidence="2">
    <name type="scientific">Trepomonas sp. PC1</name>
    <dbReference type="NCBI Taxonomy" id="1076344"/>
    <lineage>
        <taxon>Eukaryota</taxon>
        <taxon>Metamonada</taxon>
        <taxon>Diplomonadida</taxon>
        <taxon>Hexamitidae</taxon>
        <taxon>Hexamitinae</taxon>
        <taxon>Trepomonas</taxon>
    </lineage>
</organism>
<evidence type="ECO:0000259" key="1">
    <source>
        <dbReference type="PROSITE" id="PS51352"/>
    </source>
</evidence>
<dbReference type="AlphaFoldDB" id="A0A146KE81"/>
<accession>A0A146KE81</accession>
<dbReference type="GO" id="GO:0005783">
    <property type="term" value="C:endoplasmic reticulum"/>
    <property type="evidence" value="ECO:0007669"/>
    <property type="project" value="TreeGrafter"/>
</dbReference>
<dbReference type="InterPro" id="IPR013766">
    <property type="entry name" value="Thioredoxin_domain"/>
</dbReference>
<gene>
    <name evidence="2" type="ORF">TPC1_14036</name>
</gene>
<dbReference type="GO" id="GO:0003756">
    <property type="term" value="F:protein disulfide isomerase activity"/>
    <property type="evidence" value="ECO:0007669"/>
    <property type="project" value="TreeGrafter"/>
</dbReference>
<dbReference type="EMBL" id="GDID01002987">
    <property type="protein sequence ID" value="JAP93619.1"/>
    <property type="molecule type" value="Transcribed_RNA"/>
</dbReference>
<evidence type="ECO:0000313" key="2">
    <source>
        <dbReference type="EMBL" id="JAP93619.1"/>
    </source>
</evidence>
<sequence>MLLIITFQIQKLNTADQFTQYINNNEYVFVKFFLDHCGHCRSLAPKFVDLEDLQPNAKLAQFDCEIQGDICTKYNVDGVPTLLLFKNGNILAEYTSEWRDPKPMNKWIKQQIIDSNKPKIENSQDDIVHQDE</sequence>
<dbReference type="PANTHER" id="PTHR45672">
    <property type="entry name" value="PROTEIN DISULFIDE-ISOMERASE C17H9.14C-RELATED"/>
    <property type="match status" value="1"/>
</dbReference>
<reference evidence="2" key="1">
    <citation type="submission" date="2015-07" db="EMBL/GenBank/DDBJ databases">
        <title>Adaptation to a free-living lifestyle via gene acquisitions in the diplomonad Trepomonas sp. PC1.</title>
        <authorList>
            <person name="Xu F."/>
            <person name="Jerlstrom-Hultqvist J."/>
            <person name="Kolisko M."/>
            <person name="Simpson A.G.B."/>
            <person name="Roger A.J."/>
            <person name="Svard S.G."/>
            <person name="Andersson J.O."/>
        </authorList>
    </citation>
    <scope>NUCLEOTIDE SEQUENCE</scope>
    <source>
        <strain evidence="2">PC1</strain>
    </source>
</reference>
<dbReference type="InterPro" id="IPR051063">
    <property type="entry name" value="PDI"/>
</dbReference>
<dbReference type="InterPro" id="IPR036249">
    <property type="entry name" value="Thioredoxin-like_sf"/>
</dbReference>
<feature type="domain" description="Thioredoxin" evidence="1">
    <location>
        <begin position="1"/>
        <end position="113"/>
    </location>
</feature>
<dbReference type="PROSITE" id="PS51352">
    <property type="entry name" value="THIOREDOXIN_2"/>
    <property type="match status" value="1"/>
</dbReference>